<comment type="caution">
    <text evidence="3">The sequence shown here is derived from an EMBL/GenBank/DDBJ whole genome shotgun (WGS) entry which is preliminary data.</text>
</comment>
<evidence type="ECO:0000313" key="3">
    <source>
        <dbReference type="EMBL" id="CAH9092666.1"/>
    </source>
</evidence>
<dbReference type="Proteomes" id="UP001152484">
    <property type="component" value="Unassembled WGS sequence"/>
</dbReference>
<organism evidence="3 4">
    <name type="scientific">Cuscuta europaea</name>
    <name type="common">European dodder</name>
    <dbReference type="NCBI Taxonomy" id="41803"/>
    <lineage>
        <taxon>Eukaryota</taxon>
        <taxon>Viridiplantae</taxon>
        <taxon>Streptophyta</taxon>
        <taxon>Embryophyta</taxon>
        <taxon>Tracheophyta</taxon>
        <taxon>Spermatophyta</taxon>
        <taxon>Magnoliopsida</taxon>
        <taxon>eudicotyledons</taxon>
        <taxon>Gunneridae</taxon>
        <taxon>Pentapetalae</taxon>
        <taxon>asterids</taxon>
        <taxon>lamiids</taxon>
        <taxon>Solanales</taxon>
        <taxon>Convolvulaceae</taxon>
        <taxon>Cuscuteae</taxon>
        <taxon>Cuscuta</taxon>
        <taxon>Cuscuta subgen. Cuscuta</taxon>
    </lineage>
</organism>
<dbReference type="AlphaFoldDB" id="A0A9P0ZA57"/>
<evidence type="ECO:0000259" key="2">
    <source>
        <dbReference type="Pfam" id="PF13963"/>
    </source>
</evidence>
<dbReference type="PANTHER" id="PTHR10775">
    <property type="entry name" value="OS08G0208400 PROTEIN"/>
    <property type="match status" value="1"/>
</dbReference>
<dbReference type="PANTHER" id="PTHR10775:SF183">
    <property type="entry name" value="TRANSPOSON, EN_SPM-LIKE, TRANSPOSASE-ASSOCIATED DOMAIN PROTEIN-RELATED"/>
    <property type="match status" value="1"/>
</dbReference>
<keyword evidence="4" id="KW-1185">Reference proteome</keyword>
<reference evidence="3" key="1">
    <citation type="submission" date="2022-07" db="EMBL/GenBank/DDBJ databases">
        <authorList>
            <person name="Macas J."/>
            <person name="Novak P."/>
            <person name="Neumann P."/>
        </authorList>
    </citation>
    <scope>NUCLEOTIDE SEQUENCE</scope>
</reference>
<proteinExistence type="predicted"/>
<dbReference type="InterPro" id="IPR029480">
    <property type="entry name" value="Transpos_assoc"/>
</dbReference>
<dbReference type="Pfam" id="PF13960">
    <property type="entry name" value="DUF4218"/>
    <property type="match status" value="1"/>
</dbReference>
<dbReference type="InterPro" id="IPR025452">
    <property type="entry name" value="DUF4218"/>
</dbReference>
<dbReference type="OrthoDB" id="1666096at2759"/>
<protein>
    <submittedName>
        <fullName evidence="3">Uncharacterized protein</fullName>
    </submittedName>
</protein>
<dbReference type="Pfam" id="PF13963">
    <property type="entry name" value="Transpos_assoc"/>
    <property type="match status" value="1"/>
</dbReference>
<dbReference type="Pfam" id="PF02992">
    <property type="entry name" value="Transposase_21"/>
    <property type="match status" value="1"/>
</dbReference>
<gene>
    <name evidence="3" type="ORF">CEURO_LOCUS12039</name>
</gene>
<feature type="domain" description="Transposase-associated" evidence="2">
    <location>
        <begin position="5"/>
        <end position="85"/>
    </location>
</feature>
<sequence>MAEGREWMYNRISRTSGNLNLEFVDGVNHFLDFAFTIAQRNGESMVKCPCTKCKLRKYFDRGIIRTHLCKNGFREKYYIWDCHGEERPINPIIYRGYTPINVDSFESATTIDKCDEPNHVLGCTQMVREVMYPFSIGTANDENDFNTFGLDDDEETRFETNETQNPNKNAEEFYKLLKDASTPLYDGCTSHTRLSVVAELLSVKSQYNMSDACYDKVASIVERIVPGDNNLPNNFYQSKKMIHGLGLPYFKIDACENNCMLFDGNDKDLMYCKVCGVCRYEEGSIDRGGKRKPPSKKVLRYLPITERLKRMYMSSKTSEFMTWHMRGASGGGSTISHPCQSEAWKHVDQTFPDFATESRNVRLGLCTDGFNPNSDFSNPYSIWPMFIAVYNLPPELCMKEPYIFMAMLIPGPRSPGRNIDVFLRPLIDELNMIWNVGVETWDAFRKQNFVLRACLIWTISDFPAYGMLSGWSTHGRLACPYCLGEGVAQQLKFGKKPCWWGCHRRFLRAQHGFRRDSQSWGVFGVERRRPCPIVSGAEILRDIESISFPPFGLQYDNLRADGFGRTHNWIKRSIFWDLPYWKDLLVRHNLDVMHIEKNCFDNVFNTVMNVKGRTKDNSNSRRDMELMSIRKELHLYQRNMITYQPKASYVLDKPNVVNICNWLKEEVKLPDGYSSNIGHCVNTTNNTFYSMKSHDCHVFMQRLLPIALRGYLRSPLWIAISEFCKFFRIICAKQLCVADIEKLQDAIAVTLCKLEKVFPPSFFDSMEHLTVHLPWELKTCGPVQYRWMYPFERLMKKLKEKAKNKQFLEGSIVEKFWVHEVALFCEHYFDDNLGTRINPHVRNEVGANMLVIGEASNDFELLSIFKHPVRNFSRVNNRVLTNEELHHVHSYVLFNTPEVQQYITHFENLTRQSSPRLNDSDVDKHRMTHFATWFELMVKDSPQNFTSQLIELSEWPKNKEIEIGRKPTFLDFAEKWVLDDTSTNEPVPTSFAGYMVAYRQRMEEAYGPDRTKHPAFDSHMWKEITGDPKKGRWVGVPAQLSHPELFQPSKPLEDTYRLLSGRIVEMEAEIETMGVGMAELKAQNETMRLENIEQRTSFTTAMSNIWAILINMGVANPNMINHQFLPGGSSSNQCPPSLLAQRKYNPLPSIGQHQQPRSFGQLLEMNYTQAHLFDQPSPFAV</sequence>
<feature type="domain" description="DUF4218" evidence="1">
    <location>
        <begin position="730"/>
        <end position="843"/>
    </location>
</feature>
<accession>A0A9P0ZA57</accession>
<name>A0A9P0ZA57_CUSEU</name>
<evidence type="ECO:0000313" key="4">
    <source>
        <dbReference type="Proteomes" id="UP001152484"/>
    </source>
</evidence>
<dbReference type="EMBL" id="CAMAPE010000029">
    <property type="protein sequence ID" value="CAH9092666.1"/>
    <property type="molecule type" value="Genomic_DNA"/>
</dbReference>
<evidence type="ECO:0000259" key="1">
    <source>
        <dbReference type="Pfam" id="PF13960"/>
    </source>
</evidence>
<dbReference type="InterPro" id="IPR004242">
    <property type="entry name" value="Transposase_21"/>
</dbReference>